<feature type="transmembrane region" description="Helical" evidence="1">
    <location>
        <begin position="52"/>
        <end position="73"/>
    </location>
</feature>
<reference evidence="2 3" key="1">
    <citation type="submission" date="2017-11" db="EMBL/GenBank/DDBJ databases">
        <title>Understudied soil microbes with underappreciated capabilities: Untangling the Clostridium saccharolyticum group.</title>
        <authorList>
            <person name="Leschine S."/>
        </authorList>
    </citation>
    <scope>NUCLEOTIDE SEQUENCE [LARGE SCALE GENOMIC DNA]</scope>
    <source>
        <strain evidence="2 3">18A</strain>
    </source>
</reference>
<accession>A0A2M8Z370</accession>
<gene>
    <name evidence="2" type="ORF">H171_1363</name>
</gene>
<protein>
    <submittedName>
        <fullName evidence="2">Putative zincin peptidase</fullName>
    </submittedName>
</protein>
<dbReference type="AlphaFoldDB" id="A0A2M8Z370"/>
<organism evidence="2 3">
    <name type="scientific">[Clostridium] celerecrescens 18A</name>
    <dbReference type="NCBI Taxonomy" id="1286362"/>
    <lineage>
        <taxon>Bacteria</taxon>
        <taxon>Bacillati</taxon>
        <taxon>Bacillota</taxon>
        <taxon>Clostridia</taxon>
        <taxon>Lachnospirales</taxon>
        <taxon>Lachnospiraceae</taxon>
        <taxon>Lacrimispora</taxon>
    </lineage>
</organism>
<keyword evidence="1" id="KW-0472">Membrane</keyword>
<comment type="caution">
    <text evidence="2">The sequence shown here is derived from an EMBL/GenBank/DDBJ whole genome shotgun (WGS) entry which is preliminary data.</text>
</comment>
<feature type="transmembrane region" description="Helical" evidence="1">
    <location>
        <begin position="109"/>
        <end position="130"/>
    </location>
</feature>
<keyword evidence="1" id="KW-1133">Transmembrane helix</keyword>
<dbReference type="RefSeq" id="WP_100304457.1">
    <property type="nucleotide sequence ID" value="NZ_PGET01000001.1"/>
</dbReference>
<evidence type="ECO:0000313" key="3">
    <source>
        <dbReference type="Proteomes" id="UP000231092"/>
    </source>
</evidence>
<dbReference type="EMBL" id="PGET01000001">
    <property type="protein sequence ID" value="PJJ27882.1"/>
    <property type="molecule type" value="Genomic_DNA"/>
</dbReference>
<dbReference type="InterPro" id="IPR021683">
    <property type="entry name" value="DUF3267"/>
</dbReference>
<name>A0A2M8Z370_9FIRM</name>
<evidence type="ECO:0000256" key="1">
    <source>
        <dbReference type="SAM" id="Phobius"/>
    </source>
</evidence>
<feature type="transmembrane region" description="Helical" evidence="1">
    <location>
        <begin position="85"/>
        <end position="103"/>
    </location>
</feature>
<keyword evidence="1" id="KW-0812">Transmembrane</keyword>
<dbReference type="OrthoDB" id="2047294at2"/>
<dbReference type="Pfam" id="PF11667">
    <property type="entry name" value="DUF3267"/>
    <property type="match status" value="1"/>
</dbReference>
<evidence type="ECO:0000313" key="2">
    <source>
        <dbReference type="EMBL" id="PJJ27882.1"/>
    </source>
</evidence>
<feature type="transmembrane region" description="Helical" evidence="1">
    <location>
        <begin position="21"/>
        <end position="46"/>
    </location>
</feature>
<feature type="transmembrane region" description="Helical" evidence="1">
    <location>
        <begin position="137"/>
        <end position="157"/>
    </location>
</feature>
<dbReference type="Proteomes" id="UP000231092">
    <property type="component" value="Unassembled WGS sequence"/>
</dbReference>
<proteinExistence type="predicted"/>
<sequence>MNQLPEGYKEIRKVDLEKDKIALNIFAFIIFIVMVVLGELIAPITFTVDLKFIYFLILAIVLCIIYTIIHEAIHGYYMRKFSGKKAHYGLAGLCAYAGSYAYFNKKHYIIITLSPVVILGIILFIINVIVSQSYFWLIYFVQMANLTGAVGDFYITYLMSKMPDDTLTQDTGMSMIMFSKQS</sequence>